<dbReference type="EMBL" id="CP104013">
    <property type="protein sequence ID" value="UYP46472.1"/>
    <property type="molecule type" value="Genomic_DNA"/>
</dbReference>
<evidence type="ECO:0000313" key="10">
    <source>
        <dbReference type="EMBL" id="UYP46472.1"/>
    </source>
</evidence>
<dbReference type="PROSITE" id="PS00211">
    <property type="entry name" value="ABC_TRANSPORTER_1"/>
    <property type="match status" value="1"/>
</dbReference>
<comment type="catalytic activity">
    <reaction evidence="8">
        <text>tungstate(in) + ATP + H2O = tungstate(out) + ADP + phosphate + H(+)</text>
        <dbReference type="Rhea" id="RHEA:35027"/>
        <dbReference type="ChEBI" id="CHEBI:15377"/>
        <dbReference type="ChEBI" id="CHEBI:15378"/>
        <dbReference type="ChEBI" id="CHEBI:30616"/>
        <dbReference type="ChEBI" id="CHEBI:43474"/>
        <dbReference type="ChEBI" id="CHEBI:46502"/>
        <dbReference type="ChEBI" id="CHEBI:456216"/>
        <dbReference type="EC" id="7.3.2.6"/>
    </reaction>
</comment>
<organism evidence="10 11">
    <name type="scientific">Candidatus Lokiarchaeum ossiferum</name>
    <dbReference type="NCBI Taxonomy" id="2951803"/>
    <lineage>
        <taxon>Archaea</taxon>
        <taxon>Promethearchaeati</taxon>
        <taxon>Promethearchaeota</taxon>
        <taxon>Promethearchaeia</taxon>
        <taxon>Promethearchaeales</taxon>
        <taxon>Promethearchaeaceae</taxon>
        <taxon>Candidatus Lokiarchaeum</taxon>
    </lineage>
</organism>
<dbReference type="SUPFAM" id="SSF52540">
    <property type="entry name" value="P-loop containing nucleoside triphosphate hydrolases"/>
    <property type="match status" value="1"/>
</dbReference>
<comment type="subunit">
    <text evidence="5">The complex is composed of two ATP-binding proteins (WtpC), two transmembrane proteins (WtpB) and a solute-binding protein (WtpA).</text>
</comment>
<reference evidence="10" key="1">
    <citation type="submission" date="2022-09" db="EMBL/GenBank/DDBJ databases">
        <title>Actin cytoskeleton and complex cell architecture in an #Asgard archaeon.</title>
        <authorList>
            <person name="Ponce Toledo R.I."/>
            <person name="Schleper C."/>
            <person name="Rodrigues Oliveira T."/>
            <person name="Wollweber F."/>
            <person name="Xu J."/>
            <person name="Rittmann S."/>
            <person name="Klingl A."/>
            <person name="Pilhofer M."/>
        </authorList>
    </citation>
    <scope>NUCLEOTIDE SEQUENCE</scope>
    <source>
        <strain evidence="10">B-35</strain>
    </source>
</reference>
<dbReference type="PROSITE" id="PS50893">
    <property type="entry name" value="ABC_TRANSPORTER_2"/>
    <property type="match status" value="1"/>
</dbReference>
<dbReference type="InterPro" id="IPR050093">
    <property type="entry name" value="ABC_SmlMolc_Importer"/>
</dbReference>
<keyword evidence="11" id="KW-1185">Reference proteome</keyword>
<dbReference type="InterPro" id="IPR003593">
    <property type="entry name" value="AAA+_ATPase"/>
</dbReference>
<accession>A0ABY6HSH8</accession>
<keyword evidence="2" id="KW-0547">Nucleotide-binding</keyword>
<dbReference type="InterPro" id="IPR017871">
    <property type="entry name" value="ABC_transporter-like_CS"/>
</dbReference>
<dbReference type="SMART" id="SM00382">
    <property type="entry name" value="AAA"/>
    <property type="match status" value="1"/>
</dbReference>
<proteinExistence type="inferred from homology"/>
<evidence type="ECO:0000313" key="11">
    <source>
        <dbReference type="Proteomes" id="UP001208689"/>
    </source>
</evidence>
<feature type="domain" description="ABC transporter" evidence="9">
    <location>
        <begin position="4"/>
        <end position="237"/>
    </location>
</feature>
<protein>
    <recommendedName>
        <fullName evidence="7">Molybdate/tungstate import ATP-binding protein WtpC</fullName>
        <ecNumber evidence="6">7.3.2.6</ecNumber>
    </recommendedName>
</protein>
<dbReference type="Pfam" id="PF00005">
    <property type="entry name" value="ABC_tran"/>
    <property type="match status" value="1"/>
</dbReference>
<dbReference type="GO" id="GO:0005524">
    <property type="term" value="F:ATP binding"/>
    <property type="evidence" value="ECO:0007669"/>
    <property type="project" value="UniProtKB-KW"/>
</dbReference>
<sequence length="413" mass="46910">MVKIRLENLNFKKDGVQILSNVNLTIEDKEYAILVGPTGAGKTSLIGLISGLYTPTSGKIYFDEKDVTKLPSSERHCGVMFESYALFPHLHILDNVSYARHMHESNHQETYSISQAVLNLVRLSDRDFALPKECSGGMQQRVALARAIMALEEGGVLILDEPFKALDAGLRLNLRREVKSIAKSTQLNLTTIHVTNDMQEAMLADKIIVLDHGKIRQIGAPMEIMYSPIDLFVTNFFSTELNHFSGKIIQKEPVLEKGFKNVSLEKIIIQSEEGYFLYAKTEKNFEVGDEVTFLIRSQYFKSRHKRRDDKANKIVGKVKRAKFMGAWLRLEIEAKFKYENFPEYEKSSSQAVVSAKIKLEAPKKLIKVEVPTTRVAIHNFKVNETVTIYFPSEYVIVFPRIASTILDSTLRIN</sequence>
<evidence type="ECO:0000256" key="4">
    <source>
        <dbReference type="ARBA" id="ARBA00038307"/>
    </source>
</evidence>
<evidence type="ECO:0000256" key="1">
    <source>
        <dbReference type="ARBA" id="ARBA00022448"/>
    </source>
</evidence>
<comment type="similarity">
    <text evidence="4">Belongs to the ABC transporter superfamily. Sulfate/tungstate importer (TC 3.A.1.6) family.</text>
</comment>
<dbReference type="InterPro" id="IPR027417">
    <property type="entry name" value="P-loop_NTPase"/>
</dbReference>
<evidence type="ECO:0000256" key="2">
    <source>
        <dbReference type="ARBA" id="ARBA00022741"/>
    </source>
</evidence>
<dbReference type="PANTHER" id="PTHR42781:SF4">
    <property type="entry name" value="SPERMIDINE_PUTRESCINE IMPORT ATP-BINDING PROTEIN POTA"/>
    <property type="match status" value="1"/>
</dbReference>
<dbReference type="Gene3D" id="3.40.50.300">
    <property type="entry name" value="P-loop containing nucleotide triphosphate hydrolases"/>
    <property type="match status" value="1"/>
</dbReference>
<keyword evidence="3 10" id="KW-0067">ATP-binding</keyword>
<evidence type="ECO:0000259" key="9">
    <source>
        <dbReference type="PROSITE" id="PS50893"/>
    </source>
</evidence>
<dbReference type="InterPro" id="IPR003439">
    <property type="entry name" value="ABC_transporter-like_ATP-bd"/>
</dbReference>
<evidence type="ECO:0000256" key="8">
    <source>
        <dbReference type="ARBA" id="ARBA00047936"/>
    </source>
</evidence>
<dbReference type="Proteomes" id="UP001208689">
    <property type="component" value="Chromosome"/>
</dbReference>
<dbReference type="PANTHER" id="PTHR42781">
    <property type="entry name" value="SPERMIDINE/PUTRESCINE IMPORT ATP-BINDING PROTEIN POTA"/>
    <property type="match status" value="1"/>
</dbReference>
<evidence type="ECO:0000256" key="7">
    <source>
        <dbReference type="ARBA" id="ARBA00041133"/>
    </source>
</evidence>
<gene>
    <name evidence="10" type="ORF">NEF87_002757</name>
</gene>
<evidence type="ECO:0000256" key="5">
    <source>
        <dbReference type="ARBA" id="ARBA00038781"/>
    </source>
</evidence>
<evidence type="ECO:0000256" key="6">
    <source>
        <dbReference type="ARBA" id="ARBA00039025"/>
    </source>
</evidence>
<dbReference type="EC" id="7.3.2.6" evidence="6"/>
<evidence type="ECO:0000256" key="3">
    <source>
        <dbReference type="ARBA" id="ARBA00022840"/>
    </source>
</evidence>
<keyword evidence="1" id="KW-0813">Transport</keyword>
<name>A0ABY6HSH8_9ARCH</name>